<protein>
    <submittedName>
        <fullName evidence="1">BREX-3 system P-loop-containing protein BrxF</fullName>
    </submittedName>
</protein>
<dbReference type="EMBL" id="JAKNAX010000029">
    <property type="protein sequence ID" value="MDE1347061.1"/>
    <property type="molecule type" value="Genomic_DNA"/>
</dbReference>
<accession>A0A9X4FF88</accession>
<name>A0A9X4FF88_9VIBR</name>
<dbReference type="NCBIfam" id="NF033453">
    <property type="entry name" value="BREX_3_BrxF"/>
    <property type="match status" value="1"/>
</dbReference>
<comment type="caution">
    <text evidence="1">The sequence shown here is derived from an EMBL/GenBank/DDBJ whole genome shotgun (WGS) entry which is preliminary data.</text>
</comment>
<proteinExistence type="predicted"/>
<dbReference type="Proteomes" id="UP001140978">
    <property type="component" value="Unassembled WGS sequence"/>
</dbReference>
<sequence length="169" mass="19164">MDIPVTNFLLTEQLLQHVQNACLEAEYRSFKLILVTIPKELHCEIEAEILNNSICFVNLSKELARKLVSLSIRDRVRRLEAEVDKIANDCGSSVWLTKLDVLFEPSLENDPMMLLKMVTKSQAVIAIWPGEITETSVVYSKPGKPDYKTYLLKELNDIQVIDACNGVVK</sequence>
<dbReference type="InterPro" id="IPR048067">
    <property type="entry name" value="BREX_3_BrxF"/>
</dbReference>
<organism evidence="1 2">
    <name type="scientific">Vibrio aestuarianus</name>
    <dbReference type="NCBI Taxonomy" id="28171"/>
    <lineage>
        <taxon>Bacteria</taxon>
        <taxon>Pseudomonadati</taxon>
        <taxon>Pseudomonadota</taxon>
        <taxon>Gammaproteobacteria</taxon>
        <taxon>Vibrionales</taxon>
        <taxon>Vibrionaceae</taxon>
        <taxon>Vibrio</taxon>
    </lineage>
</organism>
<gene>
    <name evidence="1" type="primary">brxF</name>
    <name evidence="1" type="ORF">L9X51_11540</name>
</gene>
<dbReference type="AlphaFoldDB" id="A0A9X4FF88"/>
<dbReference type="RefSeq" id="WP_274676099.1">
    <property type="nucleotide sequence ID" value="NZ_JAKNAX010000029.1"/>
</dbReference>
<evidence type="ECO:0000313" key="1">
    <source>
        <dbReference type="EMBL" id="MDE1347061.1"/>
    </source>
</evidence>
<evidence type="ECO:0000313" key="2">
    <source>
        <dbReference type="Proteomes" id="UP001140978"/>
    </source>
</evidence>
<reference evidence="1" key="1">
    <citation type="submission" date="2022-02" db="EMBL/GenBank/DDBJ databases">
        <title>Emergence and expansion in Europe of a Vibrio aestuarianus clonal complex pathogenic for oysters.</title>
        <authorList>
            <person name="Mesnil A."/>
            <person name="Travers M.-A."/>
        </authorList>
    </citation>
    <scope>NUCLEOTIDE SEQUENCE</scope>
    <source>
        <strain evidence="1">19_064_15T1</strain>
    </source>
</reference>